<evidence type="ECO:0000313" key="4">
    <source>
        <dbReference type="Proteomes" id="UP000814176"/>
    </source>
</evidence>
<dbReference type="InterPro" id="IPR036460">
    <property type="entry name" value="Cu_amine_oxidase_C_sf"/>
</dbReference>
<dbReference type="EMBL" id="JADCUA010000004">
    <property type="protein sequence ID" value="KAH9840835.1"/>
    <property type="molecule type" value="Genomic_DNA"/>
</dbReference>
<organism evidence="3 4">
    <name type="scientific">Rhodofomes roseus</name>
    <dbReference type="NCBI Taxonomy" id="34475"/>
    <lineage>
        <taxon>Eukaryota</taxon>
        <taxon>Fungi</taxon>
        <taxon>Dikarya</taxon>
        <taxon>Basidiomycota</taxon>
        <taxon>Agaricomycotina</taxon>
        <taxon>Agaricomycetes</taxon>
        <taxon>Polyporales</taxon>
        <taxon>Rhodofomes</taxon>
    </lineage>
</organism>
<keyword evidence="1" id="KW-0560">Oxidoreductase</keyword>
<dbReference type="InterPro" id="IPR000269">
    <property type="entry name" value="Cu_amine_oxidase"/>
</dbReference>
<dbReference type="Pfam" id="PF01179">
    <property type="entry name" value="Cu_amine_oxid"/>
    <property type="match status" value="2"/>
</dbReference>
<gene>
    <name evidence="3" type="ORF">C8Q71DRAFT_846136</name>
</gene>
<keyword evidence="4" id="KW-1185">Reference proteome</keyword>
<comment type="similarity">
    <text evidence="1">Belongs to the copper/topaquinone oxidase family.</text>
</comment>
<reference evidence="3 4" key="1">
    <citation type="journal article" date="2021" name="Environ. Microbiol.">
        <title>Gene family expansions and transcriptome signatures uncover fungal adaptations to wood decay.</title>
        <authorList>
            <person name="Hage H."/>
            <person name="Miyauchi S."/>
            <person name="Viragh M."/>
            <person name="Drula E."/>
            <person name="Min B."/>
            <person name="Chaduli D."/>
            <person name="Navarro D."/>
            <person name="Favel A."/>
            <person name="Norest M."/>
            <person name="Lesage-Meessen L."/>
            <person name="Balint B."/>
            <person name="Merenyi Z."/>
            <person name="de Eugenio L."/>
            <person name="Morin E."/>
            <person name="Martinez A.T."/>
            <person name="Baldrian P."/>
            <person name="Stursova M."/>
            <person name="Martinez M.J."/>
            <person name="Novotny C."/>
            <person name="Magnuson J.K."/>
            <person name="Spatafora J.W."/>
            <person name="Maurice S."/>
            <person name="Pangilinan J."/>
            <person name="Andreopoulos W."/>
            <person name="LaButti K."/>
            <person name="Hundley H."/>
            <person name="Na H."/>
            <person name="Kuo A."/>
            <person name="Barry K."/>
            <person name="Lipzen A."/>
            <person name="Henrissat B."/>
            <person name="Riley R."/>
            <person name="Ahrendt S."/>
            <person name="Nagy L.G."/>
            <person name="Grigoriev I.V."/>
            <person name="Martin F."/>
            <person name="Rosso M.N."/>
        </authorList>
    </citation>
    <scope>NUCLEOTIDE SEQUENCE [LARGE SCALE GENOMIC DNA]</scope>
    <source>
        <strain evidence="3 4">CIRM-BRFM 1785</strain>
    </source>
</reference>
<sequence>MTRSRAPLRGWIASFGMGGSVRDVLPGYDCPHKAVFLSVMSITRGSITLERVICTFEHDSARPITRHMGYSEAEFGAVRATLDYILHIDGTIEVCLSASGDWRVASTAMERRSGRPLKITRTFIENENDAMLKFPYNFQAGCSHQPRGEEPTVVGSKRLIENANRARYNFAPSKRKDTGLSSSNNSLDGEIITQHDLVAWVNVGMHHLPQAEDSPVIRTNLAASSPISMQHLRHTVENFDADVSMESMNAILLTPPKNPGEP</sequence>
<evidence type="ECO:0000313" key="3">
    <source>
        <dbReference type="EMBL" id="KAH9840835.1"/>
    </source>
</evidence>
<evidence type="ECO:0000259" key="2">
    <source>
        <dbReference type="Pfam" id="PF01179"/>
    </source>
</evidence>
<dbReference type="Gene3D" id="2.70.98.20">
    <property type="entry name" value="Copper amine oxidase, catalytic domain"/>
    <property type="match status" value="2"/>
</dbReference>
<comment type="PTM">
    <text evidence="1">Topaquinone (TPQ) is generated by copper-dependent autoxidation of a specific tyrosyl residue.</text>
</comment>
<comment type="caution">
    <text evidence="3">The sequence shown here is derived from an EMBL/GenBank/DDBJ whole genome shotgun (WGS) entry which is preliminary data.</text>
</comment>
<feature type="domain" description="Copper amine oxidase catalytic" evidence="2">
    <location>
        <begin position="14"/>
        <end position="89"/>
    </location>
</feature>
<dbReference type="SUPFAM" id="SSF49998">
    <property type="entry name" value="Amine oxidase catalytic domain"/>
    <property type="match status" value="1"/>
</dbReference>
<feature type="domain" description="Copper amine oxidase catalytic" evidence="2">
    <location>
        <begin position="167"/>
        <end position="220"/>
    </location>
</feature>
<keyword evidence="1" id="KW-0479">Metal-binding</keyword>
<proteinExistence type="inferred from homology"/>
<dbReference type="Proteomes" id="UP000814176">
    <property type="component" value="Unassembled WGS sequence"/>
</dbReference>
<name>A0ABQ8KRT5_9APHY</name>
<evidence type="ECO:0000256" key="1">
    <source>
        <dbReference type="RuleBase" id="RU000672"/>
    </source>
</evidence>
<comment type="cofactor">
    <cofactor evidence="1">
        <name>Cu cation</name>
        <dbReference type="ChEBI" id="CHEBI:23378"/>
    </cofactor>
    <text evidence="1">Contains 1 topaquinone per subunit.</text>
</comment>
<keyword evidence="1" id="KW-0801">TPQ</keyword>
<dbReference type="PANTHER" id="PTHR10638">
    <property type="entry name" value="COPPER AMINE OXIDASE"/>
    <property type="match status" value="1"/>
</dbReference>
<dbReference type="PANTHER" id="PTHR10638:SF20">
    <property type="entry name" value="AMINE OXIDASE"/>
    <property type="match status" value="1"/>
</dbReference>
<dbReference type="GeneID" id="72007360"/>
<dbReference type="InterPro" id="IPR015798">
    <property type="entry name" value="Cu_amine_oxidase_C"/>
</dbReference>
<keyword evidence="1" id="KW-0186">Copper</keyword>
<dbReference type="RefSeq" id="XP_047782301.1">
    <property type="nucleotide sequence ID" value="XM_047926628.1"/>
</dbReference>
<accession>A0ABQ8KRT5</accession>
<protein>
    <recommendedName>
        <fullName evidence="1">Amine oxidase</fullName>
        <ecNumber evidence="1">1.4.3.-</ecNumber>
    </recommendedName>
</protein>
<dbReference type="EC" id="1.4.3.-" evidence="1"/>